<dbReference type="STRING" id="85968.GCA_900073015_03784"/>
<keyword evidence="2" id="KW-1185">Reference proteome</keyword>
<evidence type="ECO:0000313" key="2">
    <source>
        <dbReference type="Proteomes" id="UP000230551"/>
    </source>
</evidence>
<comment type="caution">
    <text evidence="1">The sequence shown here is derived from an EMBL/GenBank/DDBJ whole genome shotgun (WGS) entry which is preliminary data.</text>
</comment>
<dbReference type="OrthoDB" id="3218228at2"/>
<evidence type="ECO:0000313" key="1">
    <source>
        <dbReference type="EMBL" id="PIB73483.1"/>
    </source>
</evidence>
<sequence length="259" mass="27391">MTPGLGRIANIAERDGVYYHGVIEPILARISARVPANVLIEPRNGNRENKISGLSLSYNVLVFGAPATAKTTSMATAESAVPFPPGIAVKPSGTAEGLVKAARRKVGGGHGHLPEQKIIATSVFGCTDEIGTVKSELKRDASKYIYHVNSAYFGNSVLGQTASEDSRDVTIPPHGVRMSQLFGAQPQLCSELTTAPQVTAPPPKLPASNVLSQQTGALWAHRGARRFGGAHLLCSLSRRSIVDGVRRGRPRKDLGAVSL</sequence>
<protein>
    <submittedName>
        <fullName evidence="1">Uncharacterized protein</fullName>
    </submittedName>
</protein>
<dbReference type="AlphaFoldDB" id="A0A2G5P630"/>
<gene>
    <name evidence="1" type="ORF">CQY22_016710</name>
</gene>
<organism evidence="1 2">
    <name type="scientific">Mycolicibacterium brumae</name>
    <dbReference type="NCBI Taxonomy" id="85968"/>
    <lineage>
        <taxon>Bacteria</taxon>
        <taxon>Bacillati</taxon>
        <taxon>Actinomycetota</taxon>
        <taxon>Actinomycetes</taxon>
        <taxon>Mycobacteriales</taxon>
        <taxon>Mycobacteriaceae</taxon>
        <taxon>Mycolicibacterium</taxon>
    </lineage>
</organism>
<dbReference type="EMBL" id="PDCN02000029">
    <property type="protein sequence ID" value="PIB73483.1"/>
    <property type="molecule type" value="Genomic_DNA"/>
</dbReference>
<reference evidence="1 2" key="1">
    <citation type="journal article" date="2017" name="Infect. Genet. Evol.">
        <title>The new phylogeny of the genus Mycobacterium: The old and the news.</title>
        <authorList>
            <person name="Tortoli E."/>
            <person name="Fedrizzi T."/>
            <person name="Meehan C.J."/>
            <person name="Trovato A."/>
            <person name="Grottola A."/>
            <person name="Giacobazzi E."/>
            <person name="Serpini G.F."/>
            <person name="Tagliazucchi S."/>
            <person name="Fabio A."/>
            <person name="Bettua C."/>
            <person name="Bertorelli R."/>
            <person name="Frascaro F."/>
            <person name="De Sanctis V."/>
            <person name="Pecorari M."/>
            <person name="Jousson O."/>
            <person name="Segata N."/>
            <person name="Cirillo D.M."/>
        </authorList>
    </citation>
    <scope>NUCLEOTIDE SEQUENCE [LARGE SCALE GENOMIC DNA]</scope>
    <source>
        <strain evidence="1 2">CIP1034565</strain>
    </source>
</reference>
<dbReference type="Proteomes" id="UP000230551">
    <property type="component" value="Unassembled WGS sequence"/>
</dbReference>
<accession>A0A2G5P630</accession>
<name>A0A2G5P630_9MYCO</name>
<proteinExistence type="predicted"/>